<protein>
    <recommendedName>
        <fullName evidence="8">Bcr/CflA family efflux transporter</fullName>
    </recommendedName>
</protein>
<comment type="caution">
    <text evidence="8">Lacks conserved residue(s) required for the propagation of feature annotation.</text>
</comment>
<feature type="domain" description="Major facilitator superfamily (MFS) profile" evidence="9">
    <location>
        <begin position="16"/>
        <end position="399"/>
    </location>
</feature>
<feature type="transmembrane region" description="Helical" evidence="8">
    <location>
        <begin position="290"/>
        <end position="308"/>
    </location>
</feature>
<keyword evidence="4" id="KW-1003">Cell membrane</keyword>
<accession>A0ABS5DW63</accession>
<evidence type="ECO:0000256" key="3">
    <source>
        <dbReference type="ARBA" id="ARBA00022448"/>
    </source>
</evidence>
<feature type="transmembrane region" description="Helical" evidence="8">
    <location>
        <begin position="171"/>
        <end position="190"/>
    </location>
</feature>
<dbReference type="Pfam" id="PF07690">
    <property type="entry name" value="MFS_1"/>
    <property type="match status" value="1"/>
</dbReference>
<dbReference type="PANTHER" id="PTHR23502:SF132">
    <property type="entry name" value="POLYAMINE TRANSPORTER 2-RELATED"/>
    <property type="match status" value="1"/>
</dbReference>
<dbReference type="SUPFAM" id="SSF103473">
    <property type="entry name" value="MFS general substrate transporter"/>
    <property type="match status" value="1"/>
</dbReference>
<evidence type="ECO:0000256" key="2">
    <source>
        <dbReference type="ARBA" id="ARBA00006236"/>
    </source>
</evidence>
<evidence type="ECO:0000256" key="8">
    <source>
        <dbReference type="RuleBase" id="RU365088"/>
    </source>
</evidence>
<dbReference type="InterPro" id="IPR004812">
    <property type="entry name" value="Efflux_drug-R_Bcr/CmlA"/>
</dbReference>
<evidence type="ECO:0000256" key="1">
    <source>
        <dbReference type="ARBA" id="ARBA00004651"/>
    </source>
</evidence>
<reference evidence="10 11" key="1">
    <citation type="submission" date="2021-04" db="EMBL/GenBank/DDBJ databases">
        <title>The genome sequence of type strain Ideonella paludis KCTC 32238.</title>
        <authorList>
            <person name="Liu Y."/>
        </authorList>
    </citation>
    <scope>NUCLEOTIDE SEQUENCE [LARGE SCALE GENOMIC DNA]</scope>
    <source>
        <strain evidence="10 11">KCTC 32238</strain>
    </source>
</reference>
<feature type="transmembrane region" description="Helical" evidence="8">
    <location>
        <begin position="256"/>
        <end position="278"/>
    </location>
</feature>
<keyword evidence="3 8" id="KW-0813">Transport</keyword>
<evidence type="ECO:0000313" key="11">
    <source>
        <dbReference type="Proteomes" id="UP000672097"/>
    </source>
</evidence>
<feature type="transmembrane region" description="Helical" evidence="8">
    <location>
        <begin position="376"/>
        <end position="396"/>
    </location>
</feature>
<evidence type="ECO:0000256" key="5">
    <source>
        <dbReference type="ARBA" id="ARBA00022692"/>
    </source>
</evidence>
<evidence type="ECO:0000256" key="7">
    <source>
        <dbReference type="ARBA" id="ARBA00023136"/>
    </source>
</evidence>
<dbReference type="PANTHER" id="PTHR23502">
    <property type="entry name" value="MAJOR FACILITATOR SUPERFAMILY"/>
    <property type="match status" value="1"/>
</dbReference>
<feature type="transmembrane region" description="Helical" evidence="8">
    <location>
        <begin position="52"/>
        <end position="70"/>
    </location>
</feature>
<evidence type="ECO:0000313" key="10">
    <source>
        <dbReference type="EMBL" id="MBQ0935377.1"/>
    </source>
</evidence>
<evidence type="ECO:0000256" key="6">
    <source>
        <dbReference type="ARBA" id="ARBA00022989"/>
    </source>
</evidence>
<proteinExistence type="inferred from homology"/>
<keyword evidence="7 8" id="KW-0472">Membrane</keyword>
<dbReference type="InterPro" id="IPR020846">
    <property type="entry name" value="MFS_dom"/>
</dbReference>
<dbReference type="InterPro" id="IPR036259">
    <property type="entry name" value="MFS_trans_sf"/>
</dbReference>
<dbReference type="Gene3D" id="1.20.1720.10">
    <property type="entry name" value="Multidrug resistance protein D"/>
    <property type="match status" value="1"/>
</dbReference>
<dbReference type="EMBL" id="JAGQDG010000003">
    <property type="protein sequence ID" value="MBQ0935377.1"/>
    <property type="molecule type" value="Genomic_DNA"/>
</dbReference>
<organism evidence="10 11">
    <name type="scientific">Ideonella paludis</name>
    <dbReference type="NCBI Taxonomy" id="1233411"/>
    <lineage>
        <taxon>Bacteria</taxon>
        <taxon>Pseudomonadati</taxon>
        <taxon>Pseudomonadota</taxon>
        <taxon>Betaproteobacteria</taxon>
        <taxon>Burkholderiales</taxon>
        <taxon>Sphaerotilaceae</taxon>
        <taxon>Ideonella</taxon>
    </lineage>
</organism>
<feature type="transmembrane region" description="Helical" evidence="8">
    <location>
        <begin position="350"/>
        <end position="370"/>
    </location>
</feature>
<dbReference type="InterPro" id="IPR011701">
    <property type="entry name" value="MFS"/>
</dbReference>
<comment type="similarity">
    <text evidence="2 8">Belongs to the major facilitator superfamily. Bcr/CmlA family.</text>
</comment>
<keyword evidence="8" id="KW-0997">Cell inner membrane</keyword>
<keyword evidence="6 8" id="KW-1133">Transmembrane helix</keyword>
<evidence type="ECO:0000256" key="4">
    <source>
        <dbReference type="ARBA" id="ARBA00022475"/>
    </source>
</evidence>
<dbReference type="NCBIfam" id="TIGR00710">
    <property type="entry name" value="efflux_Bcr_CflA"/>
    <property type="match status" value="1"/>
</dbReference>
<feature type="transmembrane region" description="Helical" evidence="8">
    <location>
        <begin position="219"/>
        <end position="244"/>
    </location>
</feature>
<keyword evidence="5 8" id="KW-0812">Transmembrane</keyword>
<feature type="transmembrane region" description="Helical" evidence="8">
    <location>
        <begin position="314"/>
        <end position="338"/>
    </location>
</feature>
<evidence type="ECO:0000259" key="9">
    <source>
        <dbReference type="PROSITE" id="PS50850"/>
    </source>
</evidence>
<comment type="caution">
    <text evidence="10">The sequence shown here is derived from an EMBL/GenBank/DDBJ whole genome shotgun (WGS) entry which is preliminary data.</text>
</comment>
<comment type="subcellular location">
    <subcellularLocation>
        <location evidence="8">Cell inner membrane</location>
        <topology evidence="8">Multi-pass membrane protein</topology>
    </subcellularLocation>
    <subcellularLocation>
        <location evidence="1">Cell membrane</location>
        <topology evidence="1">Multi-pass membrane protein</topology>
    </subcellularLocation>
</comment>
<keyword evidence="11" id="KW-1185">Reference proteome</keyword>
<feature type="transmembrane region" description="Helical" evidence="8">
    <location>
        <begin position="107"/>
        <end position="128"/>
    </location>
</feature>
<dbReference type="RefSeq" id="WP_210808281.1">
    <property type="nucleotide sequence ID" value="NZ_JAGQDG010000003.1"/>
</dbReference>
<feature type="transmembrane region" description="Helical" evidence="8">
    <location>
        <begin position="82"/>
        <end position="101"/>
    </location>
</feature>
<sequence length="402" mass="43608">MNPQASTLWRHPRWALAALLATLGMLGPFSIDTYLPAFTGIAASIGATPVEMQQTLSAYLLGFAAMNLFHGALADSFGRKPVVLAGVAMFTLASVGCALSNSIGWLVAFRALQGMSAGAGMVVSRAIIRDMYPPDEAQKVMSQVTIFFGIAPAIAPMIGGFLFVYADWHSIFWFLAFIGVSLWLAIWRLLPETLHADQVQPFGVKPLMRGYREMISNPTFVALAFASGIPFNGVFLYVLSAPVFLGEHLHLAPQQFFWLFLMTISGIMGGAWVSGRLAGKLPPQRQIRRGFRIMVAVSLANVAANLWLPLQAWWAIPLIALFAFGWAMMVPVVTLMVLDQAPDRRGMASSLQACLGSVANALVAGVIAPLVMHSTLLLACTSMALMFIGITAWLWVRPRLAH</sequence>
<name>A0ABS5DW63_9BURK</name>
<dbReference type="Proteomes" id="UP000672097">
    <property type="component" value="Unassembled WGS sequence"/>
</dbReference>
<dbReference type="CDD" id="cd17320">
    <property type="entry name" value="MFS_MdfA_MDR_like"/>
    <property type="match status" value="1"/>
</dbReference>
<dbReference type="PROSITE" id="PS50850">
    <property type="entry name" value="MFS"/>
    <property type="match status" value="1"/>
</dbReference>
<gene>
    <name evidence="10" type="ORF">KAK11_08560</name>
</gene>
<feature type="transmembrane region" description="Helical" evidence="8">
    <location>
        <begin position="140"/>
        <end position="165"/>
    </location>
</feature>